<keyword evidence="2" id="KW-0472">Membrane</keyword>
<dbReference type="InParanoid" id="D8LBY6"/>
<dbReference type="EMBL" id="FN647683">
    <property type="protein sequence ID" value="CBN79169.1"/>
    <property type="molecule type" value="Genomic_DNA"/>
</dbReference>
<dbReference type="EMBL" id="FN649733">
    <property type="protein sequence ID" value="CBN79169.1"/>
    <property type="molecule type" value="Genomic_DNA"/>
</dbReference>
<accession>D8LBY6</accession>
<proteinExistence type="predicted"/>
<keyword evidence="4" id="KW-1185">Reference proteome</keyword>
<evidence type="ECO:0000313" key="4">
    <source>
        <dbReference type="Proteomes" id="UP000002630"/>
    </source>
</evidence>
<dbReference type="AlphaFoldDB" id="D8LBY6"/>
<evidence type="ECO:0000313" key="3">
    <source>
        <dbReference type="EMBL" id="CBN79169.1"/>
    </source>
</evidence>
<evidence type="ECO:0000256" key="1">
    <source>
        <dbReference type="SAM" id="MobiDB-lite"/>
    </source>
</evidence>
<protein>
    <submittedName>
        <fullName evidence="3">Uncharacterized protein</fullName>
    </submittedName>
</protein>
<dbReference type="Proteomes" id="UP000002630">
    <property type="component" value="Linkage Group LG08"/>
</dbReference>
<gene>
    <name evidence="3" type="ORF">Esi_0010_0064</name>
</gene>
<feature type="compositionally biased region" description="Low complexity" evidence="1">
    <location>
        <begin position="75"/>
        <end position="96"/>
    </location>
</feature>
<sequence length="492" mass="51313">MYDLFLTAVGLTPRGLGAETFSPGGSGVEAEEEEFWSATNEEEKVGGVPSGSGGVVAESSRGGMIPRRQEQQQPAAAAGAGAGAESGNNNNNNNNVPIGGANSYSASAVAGVRGRDTMFTYSASAGAGLGGRDTIFNSLAGSNRSAPAAGAQRPSAGAEIARTHPGEASDGQDASVDTVADAMCTATGAEGTARRRRRLLGSNAAVGPESADSRASRSRTFSATTPRLFRRGNPLFRSGDIGSFWRSNVFAGNATFDDENDVEEDAAGTATRAVERAINGTSAVTAAATGGHAAAAVAGMEGNGRVAGGNSLDSTERGEGGDGGGQGRILFYHKPTLANVPAGDIPDVVPVYLGCPRGNMALGLPLDEAWPGEEHQDTTFNQNLSYTILSWPEDHVQDLLELWRLQVLFFTTIIFNILVSALLFFTENPDRTRVEGFARPGAFPRPFEKRSPIDDPTGLRSEASRQCVHVKESAERKAALVCSSLFLNMFCT</sequence>
<feature type="region of interest" description="Disordered" evidence="1">
    <location>
        <begin position="39"/>
        <end position="96"/>
    </location>
</feature>
<evidence type="ECO:0000256" key="2">
    <source>
        <dbReference type="SAM" id="Phobius"/>
    </source>
</evidence>
<keyword evidence="2" id="KW-0812">Transmembrane</keyword>
<organism evidence="3 4">
    <name type="scientific">Ectocarpus siliculosus</name>
    <name type="common">Brown alga</name>
    <name type="synonym">Conferva siliculosa</name>
    <dbReference type="NCBI Taxonomy" id="2880"/>
    <lineage>
        <taxon>Eukaryota</taxon>
        <taxon>Sar</taxon>
        <taxon>Stramenopiles</taxon>
        <taxon>Ochrophyta</taxon>
        <taxon>PX clade</taxon>
        <taxon>Phaeophyceae</taxon>
        <taxon>Ectocarpales</taxon>
        <taxon>Ectocarpaceae</taxon>
        <taxon>Ectocarpus</taxon>
    </lineage>
</organism>
<feature type="transmembrane region" description="Helical" evidence="2">
    <location>
        <begin position="403"/>
        <end position="425"/>
    </location>
</feature>
<keyword evidence="2" id="KW-1133">Transmembrane helix</keyword>
<reference evidence="3 4" key="1">
    <citation type="journal article" date="2010" name="Nature">
        <title>The Ectocarpus genome and the independent evolution of multicellularity in brown algae.</title>
        <authorList>
            <person name="Cock J.M."/>
            <person name="Sterck L."/>
            <person name="Rouze P."/>
            <person name="Scornet D."/>
            <person name="Allen A.E."/>
            <person name="Amoutzias G."/>
            <person name="Anthouard V."/>
            <person name="Artiguenave F."/>
            <person name="Aury J.M."/>
            <person name="Badger J.H."/>
            <person name="Beszteri B."/>
            <person name="Billiau K."/>
            <person name="Bonnet E."/>
            <person name="Bothwell J.H."/>
            <person name="Bowler C."/>
            <person name="Boyen C."/>
            <person name="Brownlee C."/>
            <person name="Carrano C.J."/>
            <person name="Charrier B."/>
            <person name="Cho G.Y."/>
            <person name="Coelho S.M."/>
            <person name="Collen J."/>
            <person name="Corre E."/>
            <person name="Da Silva C."/>
            <person name="Delage L."/>
            <person name="Delaroque N."/>
            <person name="Dittami S.M."/>
            <person name="Doulbeau S."/>
            <person name="Elias M."/>
            <person name="Farnham G."/>
            <person name="Gachon C.M."/>
            <person name="Gschloessl B."/>
            <person name="Heesch S."/>
            <person name="Jabbari K."/>
            <person name="Jubin C."/>
            <person name="Kawai H."/>
            <person name="Kimura K."/>
            <person name="Kloareg B."/>
            <person name="Kupper F.C."/>
            <person name="Lang D."/>
            <person name="Le Bail A."/>
            <person name="Leblanc C."/>
            <person name="Lerouge P."/>
            <person name="Lohr M."/>
            <person name="Lopez P.J."/>
            <person name="Martens C."/>
            <person name="Maumus F."/>
            <person name="Michel G."/>
            <person name="Miranda-Saavedra D."/>
            <person name="Morales J."/>
            <person name="Moreau H."/>
            <person name="Motomura T."/>
            <person name="Nagasato C."/>
            <person name="Napoli C.A."/>
            <person name="Nelson D.R."/>
            <person name="Nyvall-Collen P."/>
            <person name="Peters A.F."/>
            <person name="Pommier C."/>
            <person name="Potin P."/>
            <person name="Poulain J."/>
            <person name="Quesneville H."/>
            <person name="Read B."/>
            <person name="Rensing S.A."/>
            <person name="Ritter A."/>
            <person name="Rousvoal S."/>
            <person name="Samanta M."/>
            <person name="Samson G."/>
            <person name="Schroeder D.C."/>
            <person name="Segurens B."/>
            <person name="Strittmatter M."/>
            <person name="Tonon T."/>
            <person name="Tregear J.W."/>
            <person name="Valentin K."/>
            <person name="von Dassow P."/>
            <person name="Yamagishi T."/>
            <person name="Van de Peer Y."/>
            <person name="Wincker P."/>
        </authorList>
    </citation>
    <scope>NUCLEOTIDE SEQUENCE [LARGE SCALE GENOMIC DNA]</scope>
    <source>
        <strain evidence="4">Ec32 / CCAP1310/4</strain>
    </source>
</reference>
<dbReference type="OrthoDB" id="10398523at2759"/>
<name>D8LBY6_ECTSI</name>